<feature type="compositionally biased region" description="Acidic residues" evidence="1">
    <location>
        <begin position="60"/>
        <end position="69"/>
    </location>
</feature>
<evidence type="ECO:0000313" key="2">
    <source>
        <dbReference type="EMBL" id="KAK8967744.1"/>
    </source>
</evidence>
<evidence type="ECO:0000313" key="3">
    <source>
        <dbReference type="Proteomes" id="UP001412067"/>
    </source>
</evidence>
<dbReference type="EMBL" id="JBBWWR010000004">
    <property type="protein sequence ID" value="KAK8967744.1"/>
    <property type="molecule type" value="Genomic_DNA"/>
</dbReference>
<accession>A0ABR2MVU2</accession>
<protein>
    <submittedName>
        <fullName evidence="2">Uncharacterized protein</fullName>
    </submittedName>
</protein>
<reference evidence="2 3" key="1">
    <citation type="journal article" date="2022" name="Nat. Plants">
        <title>Genomes of leafy and leafless Platanthera orchids illuminate the evolution of mycoheterotrophy.</title>
        <authorList>
            <person name="Li M.H."/>
            <person name="Liu K.W."/>
            <person name="Li Z."/>
            <person name="Lu H.C."/>
            <person name="Ye Q.L."/>
            <person name="Zhang D."/>
            <person name="Wang J.Y."/>
            <person name="Li Y.F."/>
            <person name="Zhong Z.M."/>
            <person name="Liu X."/>
            <person name="Yu X."/>
            <person name="Liu D.K."/>
            <person name="Tu X.D."/>
            <person name="Liu B."/>
            <person name="Hao Y."/>
            <person name="Liao X.Y."/>
            <person name="Jiang Y.T."/>
            <person name="Sun W.H."/>
            <person name="Chen J."/>
            <person name="Chen Y.Q."/>
            <person name="Ai Y."/>
            <person name="Zhai J.W."/>
            <person name="Wu S.S."/>
            <person name="Zhou Z."/>
            <person name="Hsiao Y.Y."/>
            <person name="Wu W.L."/>
            <person name="Chen Y.Y."/>
            <person name="Lin Y.F."/>
            <person name="Hsu J.L."/>
            <person name="Li C.Y."/>
            <person name="Wang Z.W."/>
            <person name="Zhao X."/>
            <person name="Zhong W.Y."/>
            <person name="Ma X.K."/>
            <person name="Ma L."/>
            <person name="Huang J."/>
            <person name="Chen G.Z."/>
            <person name="Huang M.Z."/>
            <person name="Huang L."/>
            <person name="Peng D.H."/>
            <person name="Luo Y.B."/>
            <person name="Zou S.Q."/>
            <person name="Chen S.P."/>
            <person name="Lan S."/>
            <person name="Tsai W.C."/>
            <person name="Van de Peer Y."/>
            <person name="Liu Z.J."/>
        </authorList>
    </citation>
    <scope>NUCLEOTIDE SEQUENCE [LARGE SCALE GENOMIC DNA]</scope>
    <source>
        <tissue evidence="2">Flower</tissue>
    </source>
</reference>
<feature type="region of interest" description="Disordered" evidence="1">
    <location>
        <begin position="56"/>
        <end position="79"/>
    </location>
</feature>
<sequence length="79" mass="8708">MSTISSSTFDKVVLKNIVEIVSDLPDPEIFSWMLSGDGVDLSECLKIWMEVDVERGETVAQDEEDEAGDSTENPRGARS</sequence>
<organism evidence="2 3">
    <name type="scientific">Platanthera guangdongensis</name>
    <dbReference type="NCBI Taxonomy" id="2320717"/>
    <lineage>
        <taxon>Eukaryota</taxon>
        <taxon>Viridiplantae</taxon>
        <taxon>Streptophyta</taxon>
        <taxon>Embryophyta</taxon>
        <taxon>Tracheophyta</taxon>
        <taxon>Spermatophyta</taxon>
        <taxon>Magnoliopsida</taxon>
        <taxon>Liliopsida</taxon>
        <taxon>Asparagales</taxon>
        <taxon>Orchidaceae</taxon>
        <taxon>Orchidoideae</taxon>
        <taxon>Orchideae</taxon>
        <taxon>Orchidinae</taxon>
        <taxon>Platanthera</taxon>
    </lineage>
</organism>
<dbReference type="Proteomes" id="UP001412067">
    <property type="component" value="Unassembled WGS sequence"/>
</dbReference>
<name>A0ABR2MVU2_9ASPA</name>
<keyword evidence="3" id="KW-1185">Reference proteome</keyword>
<comment type="caution">
    <text evidence="2">The sequence shown here is derived from an EMBL/GenBank/DDBJ whole genome shotgun (WGS) entry which is preliminary data.</text>
</comment>
<gene>
    <name evidence="2" type="ORF">KSP40_PGU004422</name>
</gene>
<proteinExistence type="predicted"/>
<evidence type="ECO:0000256" key="1">
    <source>
        <dbReference type="SAM" id="MobiDB-lite"/>
    </source>
</evidence>